<dbReference type="AlphaFoldDB" id="A0A0G0FDA5"/>
<dbReference type="Pfam" id="PF01402">
    <property type="entry name" value="RHH_1"/>
    <property type="match status" value="1"/>
</dbReference>
<gene>
    <name evidence="2" type="ORF">US28_C0007G0028</name>
</gene>
<evidence type="ECO:0000313" key="3">
    <source>
        <dbReference type="Proteomes" id="UP000034448"/>
    </source>
</evidence>
<reference evidence="2 3" key="1">
    <citation type="journal article" date="2015" name="Nature">
        <title>rRNA introns, odd ribosomes, and small enigmatic genomes across a large radiation of phyla.</title>
        <authorList>
            <person name="Brown C.T."/>
            <person name="Hug L.A."/>
            <person name="Thomas B.C."/>
            <person name="Sharon I."/>
            <person name="Castelle C.J."/>
            <person name="Singh A."/>
            <person name="Wilkins M.J."/>
            <person name="Williams K.H."/>
            <person name="Banfield J.F."/>
        </authorList>
    </citation>
    <scope>NUCLEOTIDE SEQUENCE [LARGE SCALE GENOMIC DNA]</scope>
</reference>
<feature type="domain" description="Ribbon-helix-helix protein CopG" evidence="1">
    <location>
        <begin position="3"/>
        <end position="41"/>
    </location>
</feature>
<dbReference type="CDD" id="cd22231">
    <property type="entry name" value="RHH_NikR_HicB-like"/>
    <property type="match status" value="1"/>
</dbReference>
<dbReference type="SUPFAM" id="SSF47598">
    <property type="entry name" value="Ribbon-helix-helix"/>
    <property type="match status" value="1"/>
</dbReference>
<protein>
    <recommendedName>
        <fullName evidence="1">Ribbon-helix-helix protein CopG domain-containing protein</fullName>
    </recommendedName>
</protein>
<name>A0A0G0FDA5_9BACT</name>
<evidence type="ECO:0000259" key="1">
    <source>
        <dbReference type="Pfam" id="PF01402"/>
    </source>
</evidence>
<organism evidence="2 3">
    <name type="scientific">Candidatus Daviesbacteria bacterium GW2011_GWA1_36_8</name>
    <dbReference type="NCBI Taxonomy" id="1618417"/>
    <lineage>
        <taxon>Bacteria</taxon>
        <taxon>Candidatus Daviesiibacteriota</taxon>
    </lineage>
</organism>
<dbReference type="Proteomes" id="UP000034448">
    <property type="component" value="Unassembled WGS sequence"/>
</dbReference>
<dbReference type="InterPro" id="IPR010985">
    <property type="entry name" value="Ribbon_hlx_hlx"/>
</dbReference>
<dbReference type="InterPro" id="IPR002145">
    <property type="entry name" value="CopG"/>
</dbReference>
<dbReference type="GO" id="GO:0006355">
    <property type="term" value="P:regulation of DNA-templated transcription"/>
    <property type="evidence" value="ECO:0007669"/>
    <property type="project" value="InterPro"/>
</dbReference>
<sequence>MTTVTISLPDEVAKRVDVEAKKKGFATRSEFVRSLLREHFTEEEEELELVPFVKRPLEEIRASLEATGKYNKKFIDSVIKGLKENSSVYADKTSKS</sequence>
<dbReference type="Gene3D" id="1.10.1220.10">
    <property type="entry name" value="Met repressor-like"/>
    <property type="match status" value="1"/>
</dbReference>
<evidence type="ECO:0000313" key="2">
    <source>
        <dbReference type="EMBL" id="KKQ15937.1"/>
    </source>
</evidence>
<dbReference type="EMBL" id="LBSJ01000007">
    <property type="protein sequence ID" value="KKQ15937.1"/>
    <property type="molecule type" value="Genomic_DNA"/>
</dbReference>
<dbReference type="InterPro" id="IPR013321">
    <property type="entry name" value="Arc_rbn_hlx_hlx"/>
</dbReference>
<comment type="caution">
    <text evidence="2">The sequence shown here is derived from an EMBL/GenBank/DDBJ whole genome shotgun (WGS) entry which is preliminary data.</text>
</comment>
<proteinExistence type="predicted"/>
<accession>A0A0G0FDA5</accession>